<dbReference type="STRING" id="246404.A0A507FK74"/>
<comment type="caution">
    <text evidence="2">The sequence shown here is derived from an EMBL/GenBank/DDBJ whole genome shotgun (WGS) entry which is preliminary data.</text>
</comment>
<dbReference type="AlphaFoldDB" id="A0A507FK74"/>
<evidence type="ECO:0000313" key="3">
    <source>
        <dbReference type="Proteomes" id="UP000320333"/>
    </source>
</evidence>
<protein>
    <recommendedName>
        <fullName evidence="4">PH domain-containing protein</fullName>
    </recommendedName>
</protein>
<accession>A0A507FK74</accession>
<feature type="region of interest" description="Disordered" evidence="1">
    <location>
        <begin position="49"/>
        <end position="126"/>
    </location>
</feature>
<sequence length="587" mass="62357">MTPHKLNSGFNVEPVRLQRSGSTSSNSHPAITPEAFMAHVQQVGLLYDSGEGLRGGVDMERERERERERDREREKGKGRDGQRRALSMDRPHSQHNNQPAYMHSHPLANHQRRSPSSPSSSPYAMQALSLGHGHHPLLLNLAMHQDTLHSPTASPASAHPPILIPPPPPPSAALLRAIPLSSAGIAVTRQMSMPAVISRTRSRSSFDSDTASTISRSSFSYSDNAYSTTGSIASAPSKLSSPSLGVALWTRSRALSSSATRSHREFGSDGLMAGSSASSVYGNPSSQTQHTSISAITTAGFMEPTDPKWTLRHILAQPNVMYGLVRREKPSQTWLKSLKSKSSPYILALVDGNLAAFQSHKNGVSLPLRSKLTTHSGEGSSSLSLNGPFFTTATTTATTTTTDNNLVPSKISTSLSAKTCTSLSAAAATSSSNSTLPVFSTSVLYNPPSSVLQLTCDSEIHVSEKGVFVLRVTGKKIRVSSHANNGTSEVLAGGGVWHGGAAAAIRPGKQQSSVDVVANAVAAAGLGASVVDFQSPAATAAASSSPRNVVSHLQEDKTWMLQFDDADAMMEWMTRIRRVISAIKGEE</sequence>
<feature type="compositionally biased region" description="Polar residues" evidence="1">
    <location>
        <begin position="19"/>
        <end position="29"/>
    </location>
</feature>
<feature type="compositionally biased region" description="Low complexity" evidence="1">
    <location>
        <begin position="114"/>
        <end position="126"/>
    </location>
</feature>
<dbReference type="SUPFAM" id="SSF50729">
    <property type="entry name" value="PH domain-like"/>
    <property type="match status" value="1"/>
</dbReference>
<name>A0A507FK74_9FUNG</name>
<evidence type="ECO:0000256" key="1">
    <source>
        <dbReference type="SAM" id="MobiDB-lite"/>
    </source>
</evidence>
<dbReference type="OrthoDB" id="2157263at2759"/>
<reference evidence="2 3" key="1">
    <citation type="journal article" date="2019" name="Sci. Rep.">
        <title>Comparative genomics of chytrid fungi reveal insights into the obligate biotrophic and pathogenic lifestyle of Synchytrium endobioticum.</title>
        <authorList>
            <person name="van de Vossenberg B.T.L.H."/>
            <person name="Warris S."/>
            <person name="Nguyen H.D.T."/>
            <person name="van Gent-Pelzer M.P.E."/>
            <person name="Joly D.L."/>
            <person name="van de Geest H.C."/>
            <person name="Bonants P.J.M."/>
            <person name="Smith D.S."/>
            <person name="Levesque C.A."/>
            <person name="van der Lee T.A.J."/>
        </authorList>
    </citation>
    <scope>NUCLEOTIDE SEQUENCE [LARGE SCALE GENOMIC DNA]</scope>
    <source>
        <strain evidence="2 3">CBS 675.73</strain>
    </source>
</reference>
<organism evidence="2 3">
    <name type="scientific">Chytriomyces confervae</name>
    <dbReference type="NCBI Taxonomy" id="246404"/>
    <lineage>
        <taxon>Eukaryota</taxon>
        <taxon>Fungi</taxon>
        <taxon>Fungi incertae sedis</taxon>
        <taxon>Chytridiomycota</taxon>
        <taxon>Chytridiomycota incertae sedis</taxon>
        <taxon>Chytridiomycetes</taxon>
        <taxon>Chytridiales</taxon>
        <taxon>Chytriomycetaceae</taxon>
        <taxon>Chytriomyces</taxon>
    </lineage>
</organism>
<evidence type="ECO:0000313" key="2">
    <source>
        <dbReference type="EMBL" id="TPX76714.1"/>
    </source>
</evidence>
<dbReference type="EMBL" id="QEAP01000038">
    <property type="protein sequence ID" value="TPX76714.1"/>
    <property type="molecule type" value="Genomic_DNA"/>
</dbReference>
<proteinExistence type="predicted"/>
<feature type="region of interest" description="Disordered" evidence="1">
    <location>
        <begin position="1"/>
        <end position="30"/>
    </location>
</feature>
<dbReference type="Proteomes" id="UP000320333">
    <property type="component" value="Unassembled WGS sequence"/>
</dbReference>
<gene>
    <name evidence="2" type="ORF">CcCBS67573_g02006</name>
</gene>
<evidence type="ECO:0008006" key="4">
    <source>
        <dbReference type="Google" id="ProtNLM"/>
    </source>
</evidence>
<keyword evidence="3" id="KW-1185">Reference proteome</keyword>
<feature type="compositionally biased region" description="Basic and acidic residues" evidence="1">
    <location>
        <begin position="57"/>
        <end position="92"/>
    </location>
</feature>